<comment type="caution">
    <text evidence="2">The sequence shown here is derived from an EMBL/GenBank/DDBJ whole genome shotgun (WGS) entry which is preliminary data.</text>
</comment>
<dbReference type="eggNOG" id="ENOG5033KMC">
    <property type="taxonomic scope" value="Bacteria"/>
</dbReference>
<evidence type="ECO:0000256" key="1">
    <source>
        <dbReference type="SAM" id="MobiDB-lite"/>
    </source>
</evidence>
<dbReference type="EMBL" id="ACEC01000012">
    <property type="protein sequence ID" value="EEG32054.1"/>
    <property type="molecule type" value="Genomic_DNA"/>
</dbReference>
<organism evidence="2 3">
    <name type="scientific">[Clostridium] methylpentosum DSM 5476</name>
    <dbReference type="NCBI Taxonomy" id="537013"/>
    <lineage>
        <taxon>Bacteria</taxon>
        <taxon>Bacillati</taxon>
        <taxon>Bacillota</taxon>
        <taxon>Clostridia</taxon>
        <taxon>Eubacteriales</taxon>
        <taxon>Oscillospiraceae</taxon>
        <taxon>Oscillospiraceae incertae sedis</taxon>
    </lineage>
</organism>
<evidence type="ECO:0000313" key="3">
    <source>
        <dbReference type="Proteomes" id="UP000003340"/>
    </source>
</evidence>
<evidence type="ECO:0000313" key="2">
    <source>
        <dbReference type="EMBL" id="EEG32054.1"/>
    </source>
</evidence>
<reference evidence="2 3" key="1">
    <citation type="submission" date="2009-01" db="EMBL/GenBank/DDBJ databases">
        <authorList>
            <person name="Fulton L."/>
            <person name="Clifton S."/>
            <person name="Fulton B."/>
            <person name="Xu J."/>
            <person name="Minx P."/>
            <person name="Pepin K.H."/>
            <person name="Johnson M."/>
            <person name="Bhonagiri V."/>
            <person name="Nash W.E."/>
            <person name="Mardis E.R."/>
            <person name="Wilson R.K."/>
        </authorList>
    </citation>
    <scope>NUCLEOTIDE SEQUENCE [LARGE SCALE GENOMIC DNA]</scope>
    <source>
        <strain evidence="2 3">DSM 5476</strain>
    </source>
</reference>
<dbReference type="Gene3D" id="3.30.70.2330">
    <property type="match status" value="1"/>
</dbReference>
<dbReference type="STRING" id="537013.CLOSTMETH_00280"/>
<gene>
    <name evidence="2" type="ORF">CLOSTMETH_00280</name>
</gene>
<name>C0E8Y5_9FIRM</name>
<dbReference type="AlphaFoldDB" id="C0E8Y5"/>
<feature type="region of interest" description="Disordered" evidence="1">
    <location>
        <begin position="107"/>
        <end position="128"/>
    </location>
</feature>
<keyword evidence="3" id="KW-1185">Reference proteome</keyword>
<reference evidence="2 3" key="2">
    <citation type="submission" date="2009-02" db="EMBL/GenBank/DDBJ databases">
        <title>Draft genome sequence of Clostridium methylpentosum (DSM 5476).</title>
        <authorList>
            <person name="Sudarsanam P."/>
            <person name="Ley R."/>
            <person name="Guruge J."/>
            <person name="Turnbaugh P.J."/>
            <person name="Mahowald M."/>
            <person name="Liep D."/>
            <person name="Gordon J."/>
        </authorList>
    </citation>
    <scope>NUCLEOTIDE SEQUENCE [LARGE SCALE GENOMIC DNA]</scope>
    <source>
        <strain evidence="2 3">DSM 5476</strain>
    </source>
</reference>
<dbReference type="HOGENOM" id="CLU_1955794_0_0_9"/>
<proteinExistence type="predicted"/>
<protein>
    <submittedName>
        <fullName evidence="2">Uncharacterized protein</fullName>
    </submittedName>
</protein>
<accession>C0E8Y5</accession>
<sequence length="128" mass="13839">MRTLNSKVMSIANKLVAQGYNRANAMIKAWALVKMPQVITKAAGVTYGKRQKALEHLAHYAPEQISIRLERERDNEFDRNAVVVIATVQGKGSLLYGIPPPRAGGLCGSAHGRRKSGSGIVSAGKRTL</sequence>
<dbReference type="Proteomes" id="UP000003340">
    <property type="component" value="Unassembled WGS sequence"/>
</dbReference>